<dbReference type="EMBL" id="JAXOJX010000019">
    <property type="protein sequence ID" value="MDZ5457557.1"/>
    <property type="molecule type" value="Genomic_DNA"/>
</dbReference>
<proteinExistence type="predicted"/>
<reference evidence="1 2" key="1">
    <citation type="submission" date="2023-11" db="EMBL/GenBank/DDBJ databases">
        <title>Draft genome of Azohydromonas lata strain H1 (DSM1123), a polyhydroxyalkanoate producer.</title>
        <authorList>
            <person name="Traversa D."/>
            <person name="D'Addabbo P."/>
            <person name="Pazzani C."/>
            <person name="Manzari C."/>
            <person name="Chiara M."/>
            <person name="Scrascia M."/>
        </authorList>
    </citation>
    <scope>NUCLEOTIDE SEQUENCE [LARGE SCALE GENOMIC DNA]</scope>
    <source>
        <strain evidence="1 2">H1</strain>
    </source>
</reference>
<sequence length="80" mass="8641">MEVLPVCPEGDEHLLALVDFKWLMVGLGWRIDLSRLCRDAAYLGACARLGLASELPLLRQRSADLLHRHGAATAAAAGFA</sequence>
<protein>
    <submittedName>
        <fullName evidence="1">Uncharacterized protein</fullName>
    </submittedName>
</protein>
<name>A0ABU5IEK8_9BURK</name>
<comment type="caution">
    <text evidence="1">The sequence shown here is derived from an EMBL/GenBank/DDBJ whole genome shotgun (WGS) entry which is preliminary data.</text>
</comment>
<gene>
    <name evidence="1" type="ORF">SM757_13340</name>
</gene>
<dbReference type="Proteomes" id="UP001293718">
    <property type="component" value="Unassembled WGS sequence"/>
</dbReference>
<keyword evidence="2" id="KW-1185">Reference proteome</keyword>
<dbReference type="RefSeq" id="WP_066340221.1">
    <property type="nucleotide sequence ID" value="NZ_JAXOJX010000019.1"/>
</dbReference>
<organism evidence="1 2">
    <name type="scientific">Azohydromonas lata</name>
    <dbReference type="NCBI Taxonomy" id="45677"/>
    <lineage>
        <taxon>Bacteria</taxon>
        <taxon>Pseudomonadati</taxon>
        <taxon>Pseudomonadota</taxon>
        <taxon>Betaproteobacteria</taxon>
        <taxon>Burkholderiales</taxon>
        <taxon>Sphaerotilaceae</taxon>
        <taxon>Azohydromonas</taxon>
    </lineage>
</organism>
<evidence type="ECO:0000313" key="2">
    <source>
        <dbReference type="Proteomes" id="UP001293718"/>
    </source>
</evidence>
<accession>A0ABU5IEK8</accession>
<evidence type="ECO:0000313" key="1">
    <source>
        <dbReference type="EMBL" id="MDZ5457557.1"/>
    </source>
</evidence>